<dbReference type="Proteomes" id="UP001152795">
    <property type="component" value="Unassembled WGS sequence"/>
</dbReference>
<accession>A0A6S7HMR3</accession>
<dbReference type="OrthoDB" id="405996at2759"/>
<comment type="caution">
    <text evidence="1">The sequence shown here is derived from an EMBL/GenBank/DDBJ whole genome shotgun (WGS) entry which is preliminary data.</text>
</comment>
<dbReference type="PANTHER" id="PTHR45662">
    <property type="entry name" value="PHOSPHATIDYLINOSITIDE PHOSPHATASE SAC1"/>
    <property type="match status" value="1"/>
</dbReference>
<keyword evidence="2" id="KW-1185">Reference proteome</keyword>
<name>A0A6S7HMR3_PARCT</name>
<dbReference type="GO" id="GO:0046856">
    <property type="term" value="P:phosphatidylinositol dephosphorylation"/>
    <property type="evidence" value="ECO:0007669"/>
    <property type="project" value="TreeGrafter"/>
</dbReference>
<dbReference type="AlphaFoldDB" id="A0A6S7HMR3"/>
<dbReference type="Pfam" id="PF02383">
    <property type="entry name" value="Syja_N"/>
    <property type="match status" value="1"/>
</dbReference>
<dbReference type="GO" id="GO:0043812">
    <property type="term" value="F:phosphatidylinositol-4-phosphate phosphatase activity"/>
    <property type="evidence" value="ECO:0007669"/>
    <property type="project" value="TreeGrafter"/>
</dbReference>
<dbReference type="GO" id="GO:0045334">
    <property type="term" value="C:clathrin-coated endocytic vesicle"/>
    <property type="evidence" value="ECO:0007669"/>
    <property type="project" value="TreeGrafter"/>
</dbReference>
<gene>
    <name evidence="1" type="ORF">PACLA_8A000628</name>
</gene>
<dbReference type="PROSITE" id="PS50275">
    <property type="entry name" value="SAC"/>
    <property type="match status" value="1"/>
</dbReference>
<reference evidence="1" key="1">
    <citation type="submission" date="2020-04" db="EMBL/GenBank/DDBJ databases">
        <authorList>
            <person name="Alioto T."/>
            <person name="Alioto T."/>
            <person name="Gomez Garrido J."/>
        </authorList>
    </citation>
    <scope>NUCLEOTIDE SEQUENCE</scope>
    <source>
        <strain evidence="1">A484AB</strain>
    </source>
</reference>
<organism evidence="1 2">
    <name type="scientific">Paramuricea clavata</name>
    <name type="common">Red gorgonian</name>
    <name type="synonym">Violescent sea-whip</name>
    <dbReference type="NCBI Taxonomy" id="317549"/>
    <lineage>
        <taxon>Eukaryota</taxon>
        <taxon>Metazoa</taxon>
        <taxon>Cnidaria</taxon>
        <taxon>Anthozoa</taxon>
        <taxon>Octocorallia</taxon>
        <taxon>Malacalcyonacea</taxon>
        <taxon>Plexauridae</taxon>
        <taxon>Paramuricea</taxon>
    </lineage>
</organism>
<dbReference type="PANTHER" id="PTHR45662:SF8">
    <property type="entry name" value="PHOSPHATIDYLINOSITIDE PHOSPHATASE SAC2"/>
    <property type="match status" value="1"/>
</dbReference>
<protein>
    <submittedName>
        <fullName evidence="1">Phosphatidylinositide phosphatase SAC2-like</fullName>
    </submittedName>
</protein>
<evidence type="ECO:0000313" key="2">
    <source>
        <dbReference type="Proteomes" id="UP001152795"/>
    </source>
</evidence>
<dbReference type="GO" id="GO:2001135">
    <property type="term" value="P:regulation of endocytic recycling"/>
    <property type="evidence" value="ECO:0007669"/>
    <property type="project" value="TreeGrafter"/>
</dbReference>
<evidence type="ECO:0000313" key="1">
    <source>
        <dbReference type="EMBL" id="CAB4004470.1"/>
    </source>
</evidence>
<feature type="non-terminal residue" evidence="1">
    <location>
        <position position="605"/>
    </location>
</feature>
<sequence>MEYPDSGEILHRNKELGNDRLWARISHKEEGLFNKAALNSMDFYNTRDTYILCKGNASLWCNRVNGNLQVRSASAIEELQIKPKCLGTVYGVVGKIRFLPGSDDKLVLITKRYEVGKLADESPIYRIEKIAIVPLSSDECPEINFDSCDEHSGQSSSKQVPQPRVAQTFNNLKTSLANQFNKATANKNNFQKAADKDVTRDKEKMEKLERKLQEEFVKMFNDSQSFYYSEQIDLTNTVQRNVQKDEESKKLPIWRTADERFFWNKAMLDEIIALTESDTSANEWIVPVIQGYIQTALCEVDYSESGMNVHMLMQMAAEKFDLILISRRGVSRAGTRYKRRGVDEDGDVANYVETEQIVRAGAHYLSFVQLRGSIPLYWSQAGIKYRPPPKLEKNKEESQHAMKKHLEKELALYKNMTIVNLVEQSGREQVLYDAFMEQIITYDNPLLTYVTFDFHEYCRGMKFENVSRLVETVAEMTDDMRFSWVDDQGVIWEQQGVFRVNCMDCLDRTNVVQAALARYVLETQLSRLGRLMPENSLPADIRDIYQDMWANNGDAISRQYAGTAAMKGDFTRTGERKFTGVMKDGYHSANRYLNRFTAAYRQTVI</sequence>
<dbReference type="InterPro" id="IPR002013">
    <property type="entry name" value="SAC_dom"/>
</dbReference>
<proteinExistence type="predicted"/>
<dbReference type="EMBL" id="CACRXK020004917">
    <property type="protein sequence ID" value="CAB4004470.1"/>
    <property type="molecule type" value="Genomic_DNA"/>
</dbReference>
<dbReference type="GO" id="GO:0005769">
    <property type="term" value="C:early endosome"/>
    <property type="evidence" value="ECO:0007669"/>
    <property type="project" value="TreeGrafter"/>
</dbReference>